<reference evidence="1 2" key="1">
    <citation type="journal article" date="2017" name="Int. J. Parasitol.">
        <title>The genome of the protozoan parasite Cystoisospora suis and a reverse vaccinology approach to identify vaccine candidates.</title>
        <authorList>
            <person name="Palmieri N."/>
            <person name="Shrestha A."/>
            <person name="Ruttkowski B."/>
            <person name="Beck T."/>
            <person name="Vogl C."/>
            <person name="Tomley F."/>
            <person name="Blake D.P."/>
            <person name="Joachim A."/>
        </authorList>
    </citation>
    <scope>NUCLEOTIDE SEQUENCE [LARGE SCALE GENOMIC DNA]</scope>
    <source>
        <strain evidence="1 2">Wien I</strain>
    </source>
</reference>
<name>A0A2C6KKC0_9APIC</name>
<dbReference type="EMBL" id="MIGC01004860">
    <property type="protein sequence ID" value="PHJ17579.1"/>
    <property type="molecule type" value="Genomic_DNA"/>
</dbReference>
<dbReference type="AlphaFoldDB" id="A0A2C6KKC0"/>
<protein>
    <submittedName>
        <fullName evidence="1">Uncharacterized protein</fullName>
    </submittedName>
</protein>
<accession>A0A2C6KKC0</accession>
<dbReference type="GeneID" id="94431939"/>
<sequence>MNGSLRGRRRVWRLLESDYRSDAGSEVSGRTGCRAVTIRNVRDLFSRDECGSRLCRSTGRIARVALLSCLTVTYSPLQVHLQAVSRDLLSCTQPREALHTYTDGALAQLMTVSDPLLGTRDFQTHQ</sequence>
<comment type="caution">
    <text evidence="1">The sequence shown here is derived from an EMBL/GenBank/DDBJ whole genome shotgun (WGS) entry which is preliminary data.</text>
</comment>
<organism evidence="1 2">
    <name type="scientific">Cystoisospora suis</name>
    <dbReference type="NCBI Taxonomy" id="483139"/>
    <lineage>
        <taxon>Eukaryota</taxon>
        <taxon>Sar</taxon>
        <taxon>Alveolata</taxon>
        <taxon>Apicomplexa</taxon>
        <taxon>Conoidasida</taxon>
        <taxon>Coccidia</taxon>
        <taxon>Eucoccidiorida</taxon>
        <taxon>Eimeriorina</taxon>
        <taxon>Sarcocystidae</taxon>
        <taxon>Cystoisospora</taxon>
    </lineage>
</organism>
<proteinExistence type="predicted"/>
<dbReference type="RefSeq" id="XP_067919297.1">
    <property type="nucleotide sequence ID" value="XM_068068728.1"/>
</dbReference>
<evidence type="ECO:0000313" key="1">
    <source>
        <dbReference type="EMBL" id="PHJ17579.1"/>
    </source>
</evidence>
<dbReference type="VEuPathDB" id="ToxoDB:CSUI_008600"/>
<keyword evidence="2" id="KW-1185">Reference proteome</keyword>
<gene>
    <name evidence="1" type="ORF">CSUI_008600</name>
</gene>
<evidence type="ECO:0000313" key="2">
    <source>
        <dbReference type="Proteomes" id="UP000221165"/>
    </source>
</evidence>
<dbReference type="Proteomes" id="UP000221165">
    <property type="component" value="Unassembled WGS sequence"/>
</dbReference>